<dbReference type="SMART" id="SM00321">
    <property type="entry name" value="WSC"/>
    <property type="match status" value="2"/>
</dbReference>
<dbReference type="PANTHER" id="PTHR45964">
    <property type="entry name" value="WSCD FAMILY MEMBER CG9164"/>
    <property type="match status" value="1"/>
</dbReference>
<accession>A0ABQ9CX43</accession>
<dbReference type="InterPro" id="IPR000863">
    <property type="entry name" value="Sulfotransferase_dom"/>
</dbReference>
<dbReference type="EMBL" id="WHWB01034548">
    <property type="protein sequence ID" value="KAJ7408373.1"/>
    <property type="molecule type" value="Genomic_DNA"/>
</dbReference>
<dbReference type="SUPFAM" id="SSF52540">
    <property type="entry name" value="P-loop containing nucleoside triphosphate hydrolases"/>
    <property type="match status" value="1"/>
</dbReference>
<feature type="domain" description="WSC" evidence="3">
    <location>
        <begin position="264"/>
        <end position="361"/>
    </location>
</feature>
<keyword evidence="5" id="KW-1185">Reference proteome</keyword>
<evidence type="ECO:0000313" key="5">
    <source>
        <dbReference type="Proteomes" id="UP001145742"/>
    </source>
</evidence>
<evidence type="ECO:0000313" key="4">
    <source>
        <dbReference type="EMBL" id="KAJ7408373.1"/>
    </source>
</evidence>
<dbReference type="InterPro" id="IPR027417">
    <property type="entry name" value="P-loop_NTPase"/>
</dbReference>
<dbReference type="PANTHER" id="PTHR45964:SF8">
    <property type="entry name" value="SIALATE:O-SULFOTRANSFERASE 1"/>
    <property type="match status" value="1"/>
</dbReference>
<organism evidence="4 5">
    <name type="scientific">Willisornis vidua</name>
    <name type="common">Xingu scale-backed antbird</name>
    <dbReference type="NCBI Taxonomy" id="1566151"/>
    <lineage>
        <taxon>Eukaryota</taxon>
        <taxon>Metazoa</taxon>
        <taxon>Chordata</taxon>
        <taxon>Craniata</taxon>
        <taxon>Vertebrata</taxon>
        <taxon>Euteleostomi</taxon>
        <taxon>Archelosauria</taxon>
        <taxon>Archosauria</taxon>
        <taxon>Dinosauria</taxon>
        <taxon>Saurischia</taxon>
        <taxon>Theropoda</taxon>
        <taxon>Coelurosauria</taxon>
        <taxon>Aves</taxon>
        <taxon>Neognathae</taxon>
        <taxon>Neoaves</taxon>
        <taxon>Telluraves</taxon>
        <taxon>Australaves</taxon>
        <taxon>Passeriformes</taxon>
        <taxon>Thamnophilidae</taxon>
        <taxon>Willisornis</taxon>
    </lineage>
</organism>
<evidence type="ECO:0000259" key="3">
    <source>
        <dbReference type="PROSITE" id="PS51212"/>
    </source>
</evidence>
<gene>
    <name evidence="4" type="primary">WSCD1</name>
    <name evidence="4" type="ORF">WISP_121272</name>
</gene>
<dbReference type="Pfam" id="PF00685">
    <property type="entry name" value="Sulfotransfer_1"/>
    <property type="match status" value="1"/>
</dbReference>
<dbReference type="Pfam" id="PF01822">
    <property type="entry name" value="WSC"/>
    <property type="match status" value="2"/>
</dbReference>
<dbReference type="Gene3D" id="3.40.50.300">
    <property type="entry name" value="P-loop containing nucleotide triphosphate hydrolases"/>
    <property type="match status" value="1"/>
</dbReference>
<comment type="similarity">
    <text evidence="1">Belongs to the WSCD family.</text>
</comment>
<sequence length="736" mass="83090">MAKAFFRLQKFLRRTQFLLFFLTAAYLMAGSLLLLQRTRLVIQQGSRGTSAIQALAVPDEMTGVGIADPRALQNPRPGPRLLVGMDALQEAALDQRHSPRWLVSRNSELRQLRRRWFHRFISDQEPMQTAGFKAMKHAAEHKGTYMGCFTDDSRERTLKGAVFYDLRKMTVAHCQEACAERAYTYAGLAYGAECYCGNTLPATAAKPEECNSECKGEKGSVCGGVNRLSVYRVEELRAGARRRAGYYGHRFLKRNLFHIPTGRNVIYRGCFRAPENLTDTFPASLIQPNLTVEMCSEFCSKKEFPLAVIRGQECYCGYPTGRFSLRDGADGLRCSGTRNTSSAAEGKYCLVYQTPVQDTRCTDRKFLTTKSKVFVALSSFPGAGNTWARHLIEHATGYYTGSYYFDGALYNKGFKGEKDHWRSRRTICVKTHESGKTEIEMFDSAILLIRNPYKSLMAEFNRKYAGHLGYATDRNWKSKEWPDFVNSYASWWASHVLDWLKYGKRLLIVHYEDLKQSLIPKLKEMVEFLNVTVTEDRLLCVENNRDGNFKRSGAKQKDFEPFTQEMKDLINKYILTVDEALRGRNFTGLPRETNTKTLLKSMGVSAGAHLWCVQAEPGCAIAEEATGPSSPPKNSCCARNRFCICRFSPYLAFTFHLSAISTMNSERAASVKEQFDTEVERLQNQGWSLSLQVHGQEGQNLPQDIKLVKDTTQAGITGVTVPIPCLAISQQQDVVA</sequence>
<evidence type="ECO:0000256" key="1">
    <source>
        <dbReference type="ARBA" id="ARBA00010236"/>
    </source>
</evidence>
<dbReference type="PROSITE" id="PS51212">
    <property type="entry name" value="WSC"/>
    <property type="match status" value="2"/>
</dbReference>
<dbReference type="InterPro" id="IPR002889">
    <property type="entry name" value="WSC_carb-bd"/>
</dbReference>
<dbReference type="InterPro" id="IPR051589">
    <property type="entry name" value="Sialate-O-sulfotransferase"/>
</dbReference>
<proteinExistence type="inferred from homology"/>
<evidence type="ECO:0000256" key="2">
    <source>
        <dbReference type="ARBA" id="ARBA00022737"/>
    </source>
</evidence>
<protein>
    <submittedName>
        <fullName evidence="4">WSC domain-containing protein 1</fullName>
    </submittedName>
</protein>
<dbReference type="Proteomes" id="UP001145742">
    <property type="component" value="Unassembled WGS sequence"/>
</dbReference>
<name>A0ABQ9CX43_9PASS</name>
<comment type="caution">
    <text evidence="4">The sequence shown here is derived from an EMBL/GenBank/DDBJ whole genome shotgun (WGS) entry which is preliminary data.</text>
</comment>
<keyword evidence="2" id="KW-0677">Repeat</keyword>
<reference evidence="4" key="1">
    <citation type="submission" date="2019-10" db="EMBL/GenBank/DDBJ databases">
        <authorList>
            <person name="Soares A.E.R."/>
            <person name="Aleixo A."/>
            <person name="Schneider P."/>
            <person name="Miyaki C.Y."/>
            <person name="Schneider M.P."/>
            <person name="Mello C."/>
            <person name="Vasconcelos A.T.R."/>
        </authorList>
    </citation>
    <scope>NUCLEOTIDE SEQUENCE</scope>
    <source>
        <tissue evidence="4">Muscle</tissue>
    </source>
</reference>
<feature type="domain" description="WSC" evidence="3">
    <location>
        <begin position="142"/>
        <end position="234"/>
    </location>
</feature>